<evidence type="ECO:0000313" key="1">
    <source>
        <dbReference type="EMBL" id="KHG14977.1"/>
    </source>
</evidence>
<reference evidence="3" key="2">
    <citation type="submission" date="2014-09" db="EMBL/GenBank/DDBJ databases">
        <authorList>
            <person name="Mudge J."/>
            <person name="Ramaraj T."/>
            <person name="Lindquist I.E."/>
            <person name="Bharti A.K."/>
            <person name="Sundararajan A."/>
            <person name="Cameron C.T."/>
            <person name="Woodward J.E."/>
            <person name="May G.D."/>
            <person name="Brubaker C."/>
            <person name="Broadhvest J."/>
            <person name="Wilkins T.A."/>
        </authorList>
    </citation>
    <scope>NUCLEOTIDE SEQUENCE</scope>
    <source>
        <strain evidence="3">cv. AKA8401</strain>
    </source>
</reference>
<reference evidence="2" key="1">
    <citation type="submission" date="2014-09" db="EMBL/GenBank/DDBJ databases">
        <title>G. arboreum L. cv. AKA8401 A2 genome assembly version 1.0.</title>
        <authorList>
            <person name="Mudge J."/>
            <person name="Ramaraj T."/>
            <person name="Lindquist I.E."/>
            <person name="Bharti A.K."/>
            <person name="Sundararajan A."/>
            <person name="Cameron C.T."/>
            <person name="Woodward J.E."/>
            <person name="May G.D."/>
            <person name="Brubaker C."/>
            <person name="Broadhvest J."/>
            <person name="Wilkins T.A."/>
        </authorList>
    </citation>
    <scope>NUCLEOTIDE SEQUENCE</scope>
</reference>
<keyword evidence="3" id="KW-1185">Reference proteome</keyword>
<protein>
    <submittedName>
        <fullName evidence="2">Uncharacterized protein</fullName>
    </submittedName>
</protein>
<dbReference type="EMBL" id="KN402724">
    <property type="protein sequence ID" value="KHG14977.1"/>
    <property type="molecule type" value="Genomic_DNA"/>
</dbReference>
<gene>
    <name evidence="2" type="ORF">F383_14417</name>
    <name evidence="1" type="ORF">F383_18105</name>
</gene>
<sequence>MNIFSIRHELELDNVAHSVPIVMQEHIVNPHT</sequence>
<accession>A0A0B0PVH9</accession>
<evidence type="ECO:0000313" key="3">
    <source>
        <dbReference type="Proteomes" id="UP000032142"/>
    </source>
</evidence>
<organism evidence="2 3">
    <name type="scientific">Gossypium arboreum</name>
    <name type="common">Tree cotton</name>
    <name type="synonym">Gossypium nanking</name>
    <dbReference type="NCBI Taxonomy" id="29729"/>
    <lineage>
        <taxon>Eukaryota</taxon>
        <taxon>Viridiplantae</taxon>
        <taxon>Streptophyta</taxon>
        <taxon>Embryophyta</taxon>
        <taxon>Tracheophyta</taxon>
        <taxon>Spermatophyta</taxon>
        <taxon>Magnoliopsida</taxon>
        <taxon>eudicotyledons</taxon>
        <taxon>Gunneridae</taxon>
        <taxon>Pentapetalae</taxon>
        <taxon>rosids</taxon>
        <taxon>malvids</taxon>
        <taxon>Malvales</taxon>
        <taxon>Malvaceae</taxon>
        <taxon>Malvoideae</taxon>
        <taxon>Gossypium</taxon>
    </lineage>
</organism>
<dbReference type="AlphaFoldDB" id="A0A0B0PVH9"/>
<dbReference type="Proteomes" id="UP000032142">
    <property type="component" value="Unassembled WGS sequence"/>
</dbReference>
<name>A0A0B0PVH9_GOSAR</name>
<evidence type="ECO:0000313" key="2">
    <source>
        <dbReference type="EMBL" id="KHG29025.1"/>
    </source>
</evidence>
<dbReference type="EMBL" id="KN447534">
    <property type="protein sequence ID" value="KHG29025.1"/>
    <property type="molecule type" value="Genomic_DNA"/>
</dbReference>
<proteinExistence type="predicted"/>